<dbReference type="AlphaFoldDB" id="A0A0Q9WT88"/>
<name>A0A0Q9WT88_DROVI</name>
<sequence>MPVRCSTRSLSNSRRGG</sequence>
<accession>A0A0Q9WT88</accession>
<keyword evidence="2" id="KW-1185">Reference proteome</keyword>
<dbReference type="InParanoid" id="A0A0Q9WT88"/>
<evidence type="ECO:0000313" key="1">
    <source>
        <dbReference type="EMBL" id="KRF84817.1"/>
    </source>
</evidence>
<protein>
    <submittedName>
        <fullName evidence="1">Uncharacterized protein</fullName>
    </submittedName>
</protein>
<evidence type="ECO:0000313" key="2">
    <source>
        <dbReference type="Proteomes" id="UP000008792"/>
    </source>
</evidence>
<gene>
    <name evidence="1" type="primary">Dvir\GJ25762</name>
    <name evidence="1" type="ORF">Dvir_GJ25762</name>
</gene>
<dbReference type="Proteomes" id="UP000008792">
    <property type="component" value="Unassembled WGS sequence"/>
</dbReference>
<dbReference type="EMBL" id="CH940647">
    <property type="protein sequence ID" value="KRF84817.1"/>
    <property type="molecule type" value="Genomic_DNA"/>
</dbReference>
<proteinExistence type="predicted"/>
<reference evidence="1 2" key="1">
    <citation type="journal article" date="2007" name="Nature">
        <title>Evolution of genes and genomes on the Drosophila phylogeny.</title>
        <authorList>
            <consortium name="Drosophila 12 Genomes Consortium"/>
            <person name="Clark A.G."/>
            <person name="Eisen M.B."/>
            <person name="Smith D.R."/>
            <person name="Bergman C.M."/>
            <person name="Oliver B."/>
            <person name="Markow T.A."/>
            <person name="Kaufman T.C."/>
            <person name="Kellis M."/>
            <person name="Gelbart W."/>
            <person name="Iyer V.N."/>
            <person name="Pollard D.A."/>
            <person name="Sackton T.B."/>
            <person name="Larracuente A.M."/>
            <person name="Singh N.D."/>
            <person name="Abad J.P."/>
            <person name="Abt D.N."/>
            <person name="Adryan B."/>
            <person name="Aguade M."/>
            <person name="Akashi H."/>
            <person name="Anderson W.W."/>
            <person name="Aquadro C.F."/>
            <person name="Ardell D.H."/>
            <person name="Arguello R."/>
            <person name="Artieri C.G."/>
            <person name="Barbash D.A."/>
            <person name="Barker D."/>
            <person name="Barsanti P."/>
            <person name="Batterham P."/>
            <person name="Batzoglou S."/>
            <person name="Begun D."/>
            <person name="Bhutkar A."/>
            <person name="Blanco E."/>
            <person name="Bosak S.A."/>
            <person name="Bradley R.K."/>
            <person name="Brand A.D."/>
            <person name="Brent M.R."/>
            <person name="Brooks A.N."/>
            <person name="Brown R.H."/>
            <person name="Butlin R.K."/>
            <person name="Caggese C."/>
            <person name="Calvi B.R."/>
            <person name="Bernardo de Carvalho A."/>
            <person name="Caspi A."/>
            <person name="Castrezana S."/>
            <person name="Celniker S.E."/>
            <person name="Chang J.L."/>
            <person name="Chapple C."/>
            <person name="Chatterji S."/>
            <person name="Chinwalla A."/>
            <person name="Civetta A."/>
            <person name="Clifton S.W."/>
            <person name="Comeron J.M."/>
            <person name="Costello J.C."/>
            <person name="Coyne J.A."/>
            <person name="Daub J."/>
            <person name="David R.G."/>
            <person name="Delcher A.L."/>
            <person name="Delehaunty K."/>
            <person name="Do C.B."/>
            <person name="Ebling H."/>
            <person name="Edwards K."/>
            <person name="Eickbush T."/>
            <person name="Evans J.D."/>
            <person name="Filipski A."/>
            <person name="Findeiss S."/>
            <person name="Freyhult E."/>
            <person name="Fulton L."/>
            <person name="Fulton R."/>
            <person name="Garcia A.C."/>
            <person name="Gardiner A."/>
            <person name="Garfield D.A."/>
            <person name="Garvin B.E."/>
            <person name="Gibson G."/>
            <person name="Gilbert D."/>
            <person name="Gnerre S."/>
            <person name="Godfrey J."/>
            <person name="Good R."/>
            <person name="Gotea V."/>
            <person name="Gravely B."/>
            <person name="Greenberg A.J."/>
            <person name="Griffiths-Jones S."/>
            <person name="Gross S."/>
            <person name="Guigo R."/>
            <person name="Gustafson E.A."/>
            <person name="Haerty W."/>
            <person name="Hahn M.W."/>
            <person name="Halligan D.L."/>
            <person name="Halpern A.L."/>
            <person name="Halter G.M."/>
            <person name="Han M.V."/>
            <person name="Heger A."/>
            <person name="Hillier L."/>
            <person name="Hinrichs A.S."/>
            <person name="Holmes I."/>
            <person name="Hoskins R.A."/>
            <person name="Hubisz M.J."/>
            <person name="Hultmark D."/>
            <person name="Huntley M.A."/>
            <person name="Jaffe D.B."/>
            <person name="Jagadeeshan S."/>
            <person name="Jeck W.R."/>
            <person name="Johnson J."/>
            <person name="Jones C.D."/>
            <person name="Jordan W.C."/>
            <person name="Karpen G.H."/>
            <person name="Kataoka E."/>
            <person name="Keightley P.D."/>
            <person name="Kheradpour P."/>
            <person name="Kirkness E.F."/>
            <person name="Koerich L.B."/>
            <person name="Kristiansen K."/>
            <person name="Kudrna D."/>
            <person name="Kulathinal R.J."/>
            <person name="Kumar S."/>
            <person name="Kwok R."/>
            <person name="Lander E."/>
            <person name="Langley C.H."/>
            <person name="Lapoint R."/>
            <person name="Lazzaro B.P."/>
            <person name="Lee S.J."/>
            <person name="Levesque L."/>
            <person name="Li R."/>
            <person name="Lin C.F."/>
            <person name="Lin M.F."/>
            <person name="Lindblad-Toh K."/>
            <person name="Llopart A."/>
            <person name="Long M."/>
            <person name="Low L."/>
            <person name="Lozovsky E."/>
            <person name="Lu J."/>
            <person name="Luo M."/>
            <person name="Machado C.A."/>
            <person name="Makalowski W."/>
            <person name="Marzo M."/>
            <person name="Matsuda M."/>
            <person name="Matzkin L."/>
            <person name="McAllister B."/>
            <person name="McBride C.S."/>
            <person name="McKernan B."/>
            <person name="McKernan K."/>
            <person name="Mendez-Lago M."/>
            <person name="Minx P."/>
            <person name="Mollenhauer M.U."/>
            <person name="Montooth K."/>
            <person name="Mount S.M."/>
            <person name="Mu X."/>
            <person name="Myers E."/>
            <person name="Negre B."/>
            <person name="Newfeld S."/>
            <person name="Nielsen R."/>
            <person name="Noor M.A."/>
            <person name="O'Grady P."/>
            <person name="Pachter L."/>
            <person name="Papaceit M."/>
            <person name="Parisi M.J."/>
            <person name="Parisi M."/>
            <person name="Parts L."/>
            <person name="Pedersen J.S."/>
            <person name="Pesole G."/>
            <person name="Phillippy A.M."/>
            <person name="Ponting C.P."/>
            <person name="Pop M."/>
            <person name="Porcelli D."/>
            <person name="Powell J.R."/>
            <person name="Prohaska S."/>
            <person name="Pruitt K."/>
            <person name="Puig M."/>
            <person name="Quesneville H."/>
            <person name="Ram K.R."/>
            <person name="Rand D."/>
            <person name="Rasmussen M.D."/>
            <person name="Reed L.K."/>
            <person name="Reenan R."/>
            <person name="Reily A."/>
            <person name="Remington K.A."/>
            <person name="Rieger T.T."/>
            <person name="Ritchie M.G."/>
            <person name="Robin C."/>
            <person name="Rogers Y.H."/>
            <person name="Rohde C."/>
            <person name="Rozas J."/>
            <person name="Rubenfield M.J."/>
            <person name="Ruiz A."/>
            <person name="Russo S."/>
            <person name="Salzberg S.L."/>
            <person name="Sanchez-Gracia A."/>
            <person name="Saranga D.J."/>
            <person name="Sato H."/>
            <person name="Schaeffer S.W."/>
            <person name="Schatz M.C."/>
            <person name="Schlenke T."/>
            <person name="Schwartz R."/>
            <person name="Segarra C."/>
            <person name="Singh R.S."/>
            <person name="Sirot L."/>
            <person name="Sirota M."/>
            <person name="Sisneros N.B."/>
            <person name="Smith C.D."/>
            <person name="Smith T.F."/>
            <person name="Spieth J."/>
            <person name="Stage D.E."/>
            <person name="Stark A."/>
            <person name="Stephan W."/>
            <person name="Strausberg R.L."/>
            <person name="Strempel S."/>
            <person name="Sturgill D."/>
            <person name="Sutton G."/>
            <person name="Sutton G.G."/>
            <person name="Tao W."/>
            <person name="Teichmann S."/>
            <person name="Tobari Y.N."/>
            <person name="Tomimura Y."/>
            <person name="Tsolas J.M."/>
            <person name="Valente V.L."/>
            <person name="Venter E."/>
            <person name="Venter J.C."/>
            <person name="Vicario S."/>
            <person name="Vieira F.G."/>
            <person name="Vilella A.J."/>
            <person name="Villasante A."/>
            <person name="Walenz B."/>
            <person name="Wang J."/>
            <person name="Wasserman M."/>
            <person name="Watts T."/>
            <person name="Wilson D."/>
            <person name="Wilson R.K."/>
            <person name="Wing R.A."/>
            <person name="Wolfner M.F."/>
            <person name="Wong A."/>
            <person name="Wong G.K."/>
            <person name="Wu C.I."/>
            <person name="Wu G."/>
            <person name="Yamamoto D."/>
            <person name="Yang H.P."/>
            <person name="Yang S.P."/>
            <person name="Yorke J.A."/>
            <person name="Yoshida K."/>
            <person name="Zdobnov E."/>
            <person name="Zhang P."/>
            <person name="Zhang Y."/>
            <person name="Zimin A.V."/>
            <person name="Baldwin J."/>
            <person name="Abdouelleil A."/>
            <person name="Abdulkadir J."/>
            <person name="Abebe A."/>
            <person name="Abera B."/>
            <person name="Abreu J."/>
            <person name="Acer S.C."/>
            <person name="Aftuck L."/>
            <person name="Alexander A."/>
            <person name="An P."/>
            <person name="Anderson E."/>
            <person name="Anderson S."/>
            <person name="Arachi H."/>
            <person name="Azer M."/>
            <person name="Bachantsang P."/>
            <person name="Barry A."/>
            <person name="Bayul T."/>
            <person name="Berlin A."/>
            <person name="Bessette D."/>
            <person name="Bloom T."/>
            <person name="Blye J."/>
            <person name="Boguslavskiy L."/>
            <person name="Bonnet C."/>
            <person name="Boukhgalter B."/>
            <person name="Bourzgui I."/>
            <person name="Brown A."/>
            <person name="Cahill P."/>
            <person name="Channer S."/>
            <person name="Cheshatsang Y."/>
            <person name="Chuda L."/>
            <person name="Citroen M."/>
            <person name="Collymore A."/>
            <person name="Cooke P."/>
            <person name="Costello M."/>
            <person name="D'Aco K."/>
            <person name="Daza R."/>
            <person name="De Haan G."/>
            <person name="DeGray S."/>
            <person name="DeMaso C."/>
            <person name="Dhargay N."/>
            <person name="Dooley K."/>
            <person name="Dooley E."/>
            <person name="Doricent M."/>
            <person name="Dorje P."/>
            <person name="Dorjee K."/>
            <person name="Dupes A."/>
            <person name="Elong R."/>
            <person name="Falk J."/>
            <person name="Farina A."/>
            <person name="Faro S."/>
            <person name="Ferguson D."/>
            <person name="Fisher S."/>
            <person name="Foley C.D."/>
            <person name="Franke A."/>
            <person name="Friedrich D."/>
            <person name="Gadbois L."/>
            <person name="Gearin G."/>
            <person name="Gearin C.R."/>
            <person name="Giannoukos G."/>
            <person name="Goode T."/>
            <person name="Graham J."/>
            <person name="Grandbois E."/>
            <person name="Grewal S."/>
            <person name="Gyaltsen K."/>
            <person name="Hafez N."/>
            <person name="Hagos B."/>
            <person name="Hall J."/>
            <person name="Henson C."/>
            <person name="Hollinger A."/>
            <person name="Honan T."/>
            <person name="Huard M.D."/>
            <person name="Hughes L."/>
            <person name="Hurhula B."/>
            <person name="Husby M.E."/>
            <person name="Kamat A."/>
            <person name="Kanga B."/>
            <person name="Kashin S."/>
            <person name="Khazanovich D."/>
            <person name="Kisner P."/>
            <person name="Lance K."/>
            <person name="Lara M."/>
            <person name="Lee W."/>
            <person name="Lennon N."/>
            <person name="Letendre F."/>
            <person name="LeVine R."/>
            <person name="Lipovsky A."/>
            <person name="Liu X."/>
            <person name="Liu J."/>
            <person name="Liu S."/>
            <person name="Lokyitsang T."/>
            <person name="Lokyitsang Y."/>
            <person name="Lubonja R."/>
            <person name="Lui A."/>
            <person name="MacDonald P."/>
            <person name="Magnisalis V."/>
            <person name="Maru K."/>
            <person name="Matthews C."/>
            <person name="McCusker W."/>
            <person name="McDonough S."/>
            <person name="Mehta T."/>
            <person name="Meldrim J."/>
            <person name="Meneus L."/>
            <person name="Mihai O."/>
            <person name="Mihalev A."/>
            <person name="Mihova T."/>
            <person name="Mittelman R."/>
            <person name="Mlenga V."/>
            <person name="Montmayeur A."/>
            <person name="Mulrain L."/>
            <person name="Navidi A."/>
            <person name="Naylor J."/>
            <person name="Negash T."/>
            <person name="Nguyen T."/>
            <person name="Nguyen N."/>
            <person name="Nicol R."/>
            <person name="Norbu C."/>
            <person name="Norbu N."/>
            <person name="Novod N."/>
            <person name="O'Neill B."/>
            <person name="Osman S."/>
            <person name="Markiewicz E."/>
            <person name="Oyono O.L."/>
            <person name="Patti C."/>
            <person name="Phunkhang P."/>
            <person name="Pierre F."/>
            <person name="Priest M."/>
            <person name="Raghuraman S."/>
            <person name="Rege F."/>
            <person name="Reyes R."/>
            <person name="Rise C."/>
            <person name="Rogov P."/>
            <person name="Ross K."/>
            <person name="Ryan E."/>
            <person name="Settipalli S."/>
            <person name="Shea T."/>
            <person name="Sherpa N."/>
            <person name="Shi L."/>
            <person name="Shih D."/>
            <person name="Sparrow T."/>
            <person name="Spaulding J."/>
            <person name="Stalker J."/>
            <person name="Stange-Thomann N."/>
            <person name="Stavropoulos S."/>
            <person name="Stone C."/>
            <person name="Strader C."/>
            <person name="Tesfaye S."/>
            <person name="Thomson T."/>
            <person name="Thoulutsang Y."/>
            <person name="Thoulutsang D."/>
            <person name="Topham K."/>
            <person name="Topping I."/>
            <person name="Tsamla T."/>
            <person name="Vassiliev H."/>
            <person name="Vo A."/>
            <person name="Wangchuk T."/>
            <person name="Wangdi T."/>
            <person name="Weiand M."/>
            <person name="Wilkinson J."/>
            <person name="Wilson A."/>
            <person name="Yadav S."/>
            <person name="Young G."/>
            <person name="Yu Q."/>
            <person name="Zembek L."/>
            <person name="Zhong D."/>
            <person name="Zimmer A."/>
            <person name="Zwirko Z."/>
            <person name="Jaffe D.B."/>
            <person name="Alvarez P."/>
            <person name="Brockman W."/>
            <person name="Butler J."/>
            <person name="Chin C."/>
            <person name="Gnerre S."/>
            <person name="Grabherr M."/>
            <person name="Kleber M."/>
            <person name="Mauceli E."/>
            <person name="MacCallum I."/>
        </authorList>
    </citation>
    <scope>NUCLEOTIDE SEQUENCE [LARGE SCALE GENOMIC DNA]</scope>
    <source>
        <strain evidence="2">Tucson 15010-1051.87</strain>
    </source>
</reference>
<organism evidence="1 2">
    <name type="scientific">Drosophila virilis</name>
    <name type="common">Fruit fly</name>
    <dbReference type="NCBI Taxonomy" id="7244"/>
    <lineage>
        <taxon>Eukaryota</taxon>
        <taxon>Metazoa</taxon>
        <taxon>Ecdysozoa</taxon>
        <taxon>Arthropoda</taxon>
        <taxon>Hexapoda</taxon>
        <taxon>Insecta</taxon>
        <taxon>Pterygota</taxon>
        <taxon>Neoptera</taxon>
        <taxon>Endopterygota</taxon>
        <taxon>Diptera</taxon>
        <taxon>Brachycera</taxon>
        <taxon>Muscomorpha</taxon>
        <taxon>Ephydroidea</taxon>
        <taxon>Drosophilidae</taxon>
        <taxon>Drosophila</taxon>
    </lineage>
</organism>